<name>A0A8H3VWN3_9PEZI</name>
<evidence type="ECO:0000313" key="3">
    <source>
        <dbReference type="Proteomes" id="UP000434172"/>
    </source>
</evidence>
<keyword evidence="1" id="KW-0472">Membrane</keyword>
<organism evidence="2 3">
    <name type="scientific">Colletotrichum asianum</name>
    <dbReference type="NCBI Taxonomy" id="702518"/>
    <lineage>
        <taxon>Eukaryota</taxon>
        <taxon>Fungi</taxon>
        <taxon>Dikarya</taxon>
        <taxon>Ascomycota</taxon>
        <taxon>Pezizomycotina</taxon>
        <taxon>Sordariomycetes</taxon>
        <taxon>Hypocreomycetidae</taxon>
        <taxon>Glomerellales</taxon>
        <taxon>Glomerellaceae</taxon>
        <taxon>Colletotrichum</taxon>
        <taxon>Colletotrichum gloeosporioides species complex</taxon>
    </lineage>
</organism>
<dbReference type="EMBL" id="WOWK01000320">
    <property type="protein sequence ID" value="KAF0314841.1"/>
    <property type="molecule type" value="Genomic_DNA"/>
</dbReference>
<dbReference type="AlphaFoldDB" id="A0A8H3VWN3"/>
<proteinExistence type="predicted"/>
<accession>A0A8H3VWN3</accession>
<protein>
    <submittedName>
        <fullName evidence="2">Uncharacterized protein</fullName>
    </submittedName>
</protein>
<gene>
    <name evidence="2" type="ORF">GQ607_017927</name>
</gene>
<dbReference type="Proteomes" id="UP000434172">
    <property type="component" value="Unassembled WGS sequence"/>
</dbReference>
<feature type="non-terminal residue" evidence="2">
    <location>
        <position position="1"/>
    </location>
</feature>
<evidence type="ECO:0000256" key="1">
    <source>
        <dbReference type="SAM" id="Phobius"/>
    </source>
</evidence>
<comment type="caution">
    <text evidence="2">The sequence shown here is derived from an EMBL/GenBank/DDBJ whole genome shotgun (WGS) entry which is preliminary data.</text>
</comment>
<sequence length="55" mass="6551">LDSYSSLAINFLVLILRILLAYLHYELLIKLKINHFSLRRLNLLLAYNLQLRLQP</sequence>
<keyword evidence="1" id="KW-1133">Transmembrane helix</keyword>
<keyword evidence="3" id="KW-1185">Reference proteome</keyword>
<keyword evidence="1" id="KW-0812">Transmembrane</keyword>
<evidence type="ECO:0000313" key="2">
    <source>
        <dbReference type="EMBL" id="KAF0314841.1"/>
    </source>
</evidence>
<feature type="transmembrane region" description="Helical" evidence="1">
    <location>
        <begin position="6"/>
        <end position="25"/>
    </location>
</feature>
<reference evidence="2 3" key="1">
    <citation type="submission" date="2019-12" db="EMBL/GenBank/DDBJ databases">
        <title>A genome sequence resource for the geographically widespread anthracnose pathogen Colletotrichum asianum.</title>
        <authorList>
            <person name="Meng Y."/>
        </authorList>
    </citation>
    <scope>NUCLEOTIDE SEQUENCE [LARGE SCALE GENOMIC DNA]</scope>
    <source>
        <strain evidence="2 3">ICMP 18580</strain>
    </source>
</reference>